<protein>
    <recommendedName>
        <fullName evidence="3">Transcriptional regulator</fullName>
    </recommendedName>
</protein>
<reference evidence="1 2" key="1">
    <citation type="journal article" date="2024" name="Chem. Sci.">
        <title>Discovery of megapolipeptins by genome mining of a Burkholderiales bacteria collection.</title>
        <authorList>
            <person name="Paulo B.S."/>
            <person name="Recchia M.J.J."/>
            <person name="Lee S."/>
            <person name="Fergusson C.H."/>
            <person name="Romanowski S.B."/>
            <person name="Hernandez A."/>
            <person name="Krull N."/>
            <person name="Liu D.Y."/>
            <person name="Cavanagh H."/>
            <person name="Bos A."/>
            <person name="Gray C.A."/>
            <person name="Murphy B.T."/>
            <person name="Linington R.G."/>
            <person name="Eustaquio A.S."/>
        </authorList>
    </citation>
    <scope>NUCLEOTIDE SEQUENCE [LARGE SCALE GENOMIC DNA]</scope>
    <source>
        <strain evidence="1 2">RL17-350-BIC-A</strain>
    </source>
</reference>
<gene>
    <name evidence="1" type="ORF">PQR57_35980</name>
</gene>
<evidence type="ECO:0008006" key="3">
    <source>
        <dbReference type="Google" id="ProtNLM"/>
    </source>
</evidence>
<evidence type="ECO:0000313" key="2">
    <source>
        <dbReference type="Proteomes" id="UP001629230"/>
    </source>
</evidence>
<keyword evidence="2" id="KW-1185">Reference proteome</keyword>
<organism evidence="1 2">
    <name type="scientific">Paraburkholderia dipogonis</name>
    <dbReference type="NCBI Taxonomy" id="1211383"/>
    <lineage>
        <taxon>Bacteria</taxon>
        <taxon>Pseudomonadati</taxon>
        <taxon>Pseudomonadota</taxon>
        <taxon>Betaproteobacteria</taxon>
        <taxon>Burkholderiales</taxon>
        <taxon>Burkholderiaceae</taxon>
        <taxon>Paraburkholderia</taxon>
    </lineage>
</organism>
<name>A0ABW9B0M4_9BURK</name>
<dbReference type="Proteomes" id="UP001629230">
    <property type="component" value="Unassembled WGS sequence"/>
</dbReference>
<dbReference type="InterPro" id="IPR058891">
    <property type="entry name" value="CPPA"/>
</dbReference>
<sequence>MEHLIRILNDKDRRTLAWLREQVGEAALGAAAERCGGPTKPYVSRVCRCLGLRPPIFGESRPHISTATAERSLASIREILAAAAARRGPGSVRV</sequence>
<dbReference type="EMBL" id="JAQQEZ010000040">
    <property type="protein sequence ID" value="MFM0006372.1"/>
    <property type="molecule type" value="Genomic_DNA"/>
</dbReference>
<proteinExistence type="predicted"/>
<dbReference type="Pfam" id="PF25860">
    <property type="entry name" value="CPPA"/>
    <property type="match status" value="1"/>
</dbReference>
<accession>A0ABW9B0M4</accession>
<comment type="caution">
    <text evidence="1">The sequence shown here is derived from an EMBL/GenBank/DDBJ whole genome shotgun (WGS) entry which is preliminary data.</text>
</comment>
<evidence type="ECO:0000313" key="1">
    <source>
        <dbReference type="EMBL" id="MFM0006372.1"/>
    </source>
</evidence>